<reference evidence="2" key="2">
    <citation type="submission" date="2021-04" db="EMBL/GenBank/DDBJ databases">
        <authorList>
            <person name="Gilroy R."/>
        </authorList>
    </citation>
    <scope>NUCLEOTIDE SEQUENCE</scope>
    <source>
        <strain evidence="2">CHK186-1790</strain>
    </source>
</reference>
<proteinExistence type="predicted"/>
<evidence type="ECO:0000313" key="2">
    <source>
        <dbReference type="EMBL" id="HJC40017.1"/>
    </source>
</evidence>
<reference evidence="2" key="1">
    <citation type="journal article" date="2021" name="PeerJ">
        <title>Extensive microbial diversity within the chicken gut microbiome revealed by metagenomics and culture.</title>
        <authorList>
            <person name="Gilroy R."/>
            <person name="Ravi A."/>
            <person name="Getino M."/>
            <person name="Pursley I."/>
            <person name="Horton D.L."/>
            <person name="Alikhan N.F."/>
            <person name="Baker D."/>
            <person name="Gharbi K."/>
            <person name="Hall N."/>
            <person name="Watson M."/>
            <person name="Adriaenssens E.M."/>
            <person name="Foster-Nyarko E."/>
            <person name="Jarju S."/>
            <person name="Secka A."/>
            <person name="Antonio M."/>
            <person name="Oren A."/>
            <person name="Chaudhuri R.R."/>
            <person name="La Ragione R."/>
            <person name="Hildebrand F."/>
            <person name="Pallen M.J."/>
        </authorList>
    </citation>
    <scope>NUCLEOTIDE SEQUENCE</scope>
    <source>
        <strain evidence="2">CHK186-1790</strain>
    </source>
</reference>
<accession>A0A9D2SYR2</accession>
<dbReference type="AlphaFoldDB" id="A0A9D2SYR2"/>
<gene>
    <name evidence="2" type="ORF">H9701_00500</name>
</gene>
<dbReference type="Proteomes" id="UP000823882">
    <property type="component" value="Unassembled WGS sequence"/>
</dbReference>
<dbReference type="InterPro" id="IPR021778">
    <property type="entry name" value="Se/S_carrier-like"/>
</dbReference>
<evidence type="ECO:0000313" key="3">
    <source>
        <dbReference type="Proteomes" id="UP000823882"/>
    </source>
</evidence>
<dbReference type="Pfam" id="PF11823">
    <property type="entry name" value="Se_S_carrier"/>
    <property type="match status" value="1"/>
</dbReference>
<feature type="domain" description="Putative Se/S carrier protein-like" evidence="1">
    <location>
        <begin position="3"/>
        <end position="50"/>
    </location>
</feature>
<dbReference type="EMBL" id="DWWJ01000007">
    <property type="protein sequence ID" value="HJC40017.1"/>
    <property type="molecule type" value="Genomic_DNA"/>
</dbReference>
<sequence>MTYLVTFHSHFDAILTNRTLKSAGVEVRLMPVPRSVSSSCGTCVIFPLEPGQSVPEHTDPPVTVEHVYQQGEQGWELIQ</sequence>
<comment type="caution">
    <text evidence="2">The sequence shown here is derived from an EMBL/GenBank/DDBJ whole genome shotgun (WGS) entry which is preliminary data.</text>
</comment>
<protein>
    <submittedName>
        <fullName evidence="2">DUF3343 domain-containing protein</fullName>
    </submittedName>
</protein>
<evidence type="ECO:0000259" key="1">
    <source>
        <dbReference type="Pfam" id="PF11823"/>
    </source>
</evidence>
<name>A0A9D2SYR2_9FIRM</name>
<organism evidence="2 3">
    <name type="scientific">Candidatus Intestinimonas pullistercoris</name>
    <dbReference type="NCBI Taxonomy" id="2838623"/>
    <lineage>
        <taxon>Bacteria</taxon>
        <taxon>Bacillati</taxon>
        <taxon>Bacillota</taxon>
        <taxon>Clostridia</taxon>
        <taxon>Eubacteriales</taxon>
        <taxon>Intestinimonas</taxon>
    </lineage>
</organism>